<dbReference type="AlphaFoldDB" id="A0A314ZUZ7"/>
<reference evidence="2 3" key="1">
    <citation type="submission" date="2018-02" db="EMBL/GenBank/DDBJ databases">
        <title>Draft genome of wild Prunus yedoensis var. nudiflora.</title>
        <authorList>
            <person name="Baek S."/>
            <person name="Kim J.-H."/>
            <person name="Choi K."/>
            <person name="Kim G.-B."/>
            <person name="Cho A."/>
            <person name="Jang H."/>
            <person name="Shin C.-H."/>
            <person name="Yu H.-J."/>
            <person name="Mun J.-H."/>
        </authorList>
    </citation>
    <scope>NUCLEOTIDE SEQUENCE [LARGE SCALE GENOMIC DNA]</scope>
    <source>
        <strain evidence="3">cv. Jeju island</strain>
        <tissue evidence="2">Leaf</tissue>
    </source>
</reference>
<feature type="compositionally biased region" description="Gly residues" evidence="1">
    <location>
        <begin position="117"/>
        <end position="126"/>
    </location>
</feature>
<proteinExistence type="predicted"/>
<keyword evidence="3" id="KW-1185">Reference proteome</keyword>
<evidence type="ECO:0000256" key="1">
    <source>
        <dbReference type="SAM" id="MobiDB-lite"/>
    </source>
</evidence>
<dbReference type="Proteomes" id="UP000250321">
    <property type="component" value="Unassembled WGS sequence"/>
</dbReference>
<name>A0A314ZUZ7_PRUYE</name>
<comment type="caution">
    <text evidence="2">The sequence shown here is derived from an EMBL/GenBank/DDBJ whole genome shotgun (WGS) entry which is preliminary data.</text>
</comment>
<feature type="region of interest" description="Disordered" evidence="1">
    <location>
        <begin position="101"/>
        <end position="126"/>
    </location>
</feature>
<gene>
    <name evidence="2" type="ORF">Pyn_31465</name>
</gene>
<evidence type="ECO:0000313" key="3">
    <source>
        <dbReference type="Proteomes" id="UP000250321"/>
    </source>
</evidence>
<protein>
    <submittedName>
        <fullName evidence="2">Uncharacterized protein</fullName>
    </submittedName>
</protein>
<dbReference type="EMBL" id="PJQY01000016">
    <property type="protein sequence ID" value="PQQ21294.1"/>
    <property type="molecule type" value="Genomic_DNA"/>
</dbReference>
<accession>A0A314ZUZ7</accession>
<sequence>MVLTVTPILRRSPKGDKGTREREGHLDTKGTNAVVENSFKTLTLVARCLRWRCFVLSFFAGPQRAGGSSMYWNLVGWEPWFSRLPQFLYVRSRALSKLGPKPSPLAAAYSPSPIPSGGRGYLHGPQ</sequence>
<evidence type="ECO:0000313" key="2">
    <source>
        <dbReference type="EMBL" id="PQQ21294.1"/>
    </source>
</evidence>
<organism evidence="2 3">
    <name type="scientific">Prunus yedoensis var. nudiflora</name>
    <dbReference type="NCBI Taxonomy" id="2094558"/>
    <lineage>
        <taxon>Eukaryota</taxon>
        <taxon>Viridiplantae</taxon>
        <taxon>Streptophyta</taxon>
        <taxon>Embryophyta</taxon>
        <taxon>Tracheophyta</taxon>
        <taxon>Spermatophyta</taxon>
        <taxon>Magnoliopsida</taxon>
        <taxon>eudicotyledons</taxon>
        <taxon>Gunneridae</taxon>
        <taxon>Pentapetalae</taxon>
        <taxon>rosids</taxon>
        <taxon>fabids</taxon>
        <taxon>Rosales</taxon>
        <taxon>Rosaceae</taxon>
        <taxon>Amygdaloideae</taxon>
        <taxon>Amygdaleae</taxon>
        <taxon>Prunus</taxon>
    </lineage>
</organism>